<feature type="compositionally biased region" description="Gly residues" evidence="1">
    <location>
        <begin position="1047"/>
        <end position="1057"/>
    </location>
</feature>
<feature type="compositionally biased region" description="Pro residues" evidence="1">
    <location>
        <begin position="169"/>
        <end position="181"/>
    </location>
</feature>
<evidence type="ECO:0000256" key="1">
    <source>
        <dbReference type="SAM" id="MobiDB-lite"/>
    </source>
</evidence>
<dbReference type="Proteomes" id="UP000218731">
    <property type="component" value="Plasmid pKF715C"/>
</dbReference>
<proteinExistence type="predicted"/>
<feature type="compositionally biased region" description="Low complexity" evidence="1">
    <location>
        <begin position="121"/>
        <end position="130"/>
    </location>
</feature>
<feature type="compositionally biased region" description="Basic and acidic residues" evidence="1">
    <location>
        <begin position="211"/>
        <end position="234"/>
    </location>
</feature>
<keyword evidence="2" id="KW-0472">Membrane</keyword>
<accession>A0A1L7NPW5</accession>
<feature type="compositionally biased region" description="Pro residues" evidence="1">
    <location>
        <begin position="1156"/>
        <end position="1165"/>
    </location>
</feature>
<feature type="compositionally biased region" description="Low complexity" evidence="1">
    <location>
        <begin position="192"/>
        <end position="210"/>
    </location>
</feature>
<dbReference type="GO" id="GO:0004568">
    <property type="term" value="F:chitinase activity"/>
    <property type="evidence" value="ECO:0007669"/>
    <property type="project" value="InterPro"/>
</dbReference>
<organism evidence="4 5">
    <name type="scientific">Pseudomonas putida</name>
    <name type="common">Arthrobacter siderocapsulatus</name>
    <dbReference type="NCBI Taxonomy" id="303"/>
    <lineage>
        <taxon>Bacteria</taxon>
        <taxon>Pseudomonadati</taxon>
        <taxon>Pseudomonadota</taxon>
        <taxon>Gammaproteobacteria</taxon>
        <taxon>Pseudomonadales</taxon>
        <taxon>Pseudomonadaceae</taxon>
        <taxon>Pseudomonas</taxon>
    </lineage>
</organism>
<feature type="compositionally biased region" description="Basic and acidic residues" evidence="1">
    <location>
        <begin position="543"/>
        <end position="561"/>
    </location>
</feature>
<feature type="compositionally biased region" description="Low complexity" evidence="1">
    <location>
        <begin position="1058"/>
        <end position="1076"/>
    </location>
</feature>
<dbReference type="PANTHER" id="PTHR24216">
    <property type="entry name" value="PAXILLIN-RELATED"/>
    <property type="match status" value="1"/>
</dbReference>
<feature type="compositionally biased region" description="Basic and acidic residues" evidence="1">
    <location>
        <begin position="416"/>
        <end position="458"/>
    </location>
</feature>
<dbReference type="PANTHER" id="PTHR24216:SF65">
    <property type="entry name" value="PAXILLIN-LIKE PROTEIN 1"/>
    <property type="match status" value="1"/>
</dbReference>
<evidence type="ECO:0000313" key="5">
    <source>
        <dbReference type="Proteomes" id="UP000218731"/>
    </source>
</evidence>
<keyword evidence="4" id="KW-0614">Plasmid</keyword>
<dbReference type="RefSeq" id="WP_096427204.1">
    <property type="nucleotide sequence ID" value="NZ_AP015032.1"/>
</dbReference>
<dbReference type="EMBL" id="AP015032">
    <property type="protein sequence ID" value="BAW27487.1"/>
    <property type="molecule type" value="Genomic_DNA"/>
</dbReference>
<sequence>MAELNHDAGGFLVGPRLTDDLDKISRELELLREIRGDTQETVEQLGKLADALSNLDSVTPAEPNRPPMPPREGDTGPGRDAVTPAVPGAADGAPLAPINVTVGVDIPPLEVAPGALPHNPAAPESAAPAPGNAPPAVAPVPASAREPVSAPASAPSVDAVPAPTAAGPAPAPAAPGLPPSSPRTRDDQGRFTATGTPAPASLATPAPAVADPREERIQRERSERRRKDRARREAAGSPGSTTNAPGERQRGADGRFGSASPGDNGDKGESRSAKAMGAASESLKSAADGLASGADNVDPAVTAVKEIGGIVSPVMGAIKPLGRLFGMGRSPDDKRQRESVRWYRRIWGELREGNKRSGGRGMGLLLTGLLSMLGMLMAPLRALARITGLMRMAGALGGLAKGVGGLLGGRGRRGAPGRDGRRGGDGRGSRRDALSERGRRTAEARSVHRNPETGRFESRAGTGPGPGRDGQARRSGATRNRAGAGAADAGEDAAGASRAGRGAGTGRAGRFSGLAKAGKGLLTKLPVVGALLGAGLFASAAMAKDDPSATAEERQANKTDRWGTMGGVVGGVVGGALGMFGGPAGAVLGGVLGDQLGTTVGEWLSKVDMTGMMASVTGAWTAVADGATKMASDAFGAVKEGWNSVLAVGASTFANIGEWAKESWAKVADTFSAVKTKVVETFQDTRDTIRDKVQTAKDYVGEKAATVKDAGQNVLNTVTGGRYTGGSNARKDELIKAMDAGGITDPKSKAALMANVDHESGGFKSKEENLNYSAKRLQQVFPKYYKDAESARADANNPEAIANRVYGGRMGNKDPGDGFKFRGRGDIQLTGRDQYERMGKKLGIDLVNNPELASDPKYSAQIAVQHWKDSGANALAEKGDIRGARVRTNGGTNGLADVETKYDKYLAQAKVGDLTPTRQANEVRVAAPEPAMEAINSTMAAVKGKAGATQPAGPFAVAPGAAPAPSAGKAAIPGITPLVTPLAAAAATGQPGAAGADGAGAAGAPGAATTASLLTAVPDAAAAAGKAAIPGVTPLVLQPVVVGGTGAPGEGGKGGDGASTPAPVAAAPAAPGSAGVPATSTPALASATKLNTAQPVGVMPIPAASMAPVSPPANPGSVQAGAPAIMASTSAPASIPPLKVPNYSAPAPDAGQSRIPPTPQVPKPMAPASKAPAAPSAPIALPLTQNVSDRAIAHAATGGIGMGGFARSL</sequence>
<dbReference type="Gene3D" id="1.10.530.10">
    <property type="match status" value="1"/>
</dbReference>
<feature type="transmembrane region" description="Helical" evidence="2">
    <location>
        <begin position="361"/>
        <end position="383"/>
    </location>
</feature>
<feature type="region of interest" description="Disordered" evidence="1">
    <location>
        <begin position="1047"/>
        <end position="1076"/>
    </location>
</feature>
<dbReference type="Pfam" id="PF00182">
    <property type="entry name" value="Glyco_hydro_19"/>
    <property type="match status" value="1"/>
</dbReference>
<dbReference type="InterPro" id="IPR023346">
    <property type="entry name" value="Lysozyme-like_dom_sf"/>
</dbReference>
<keyword evidence="2" id="KW-0812">Transmembrane</keyword>
<dbReference type="SUPFAM" id="SSF53955">
    <property type="entry name" value="Lysozyme-like"/>
    <property type="match status" value="1"/>
</dbReference>
<keyword evidence="2" id="KW-1133">Transmembrane helix</keyword>
<feature type="region of interest" description="Disordered" evidence="1">
    <location>
        <begin position="405"/>
        <end position="506"/>
    </location>
</feature>
<name>A0A1L7NPW5_PSEPU</name>
<dbReference type="GO" id="GO:0006032">
    <property type="term" value="P:chitin catabolic process"/>
    <property type="evidence" value="ECO:0007669"/>
    <property type="project" value="InterPro"/>
</dbReference>
<gene>
    <name evidence="4" type="ORF">KF715C_pC540</name>
</gene>
<dbReference type="Gene3D" id="1.20.120.20">
    <property type="entry name" value="Apolipoprotein"/>
    <property type="match status" value="1"/>
</dbReference>
<feature type="region of interest" description="Disordered" evidence="1">
    <location>
        <begin position="1143"/>
        <end position="1176"/>
    </location>
</feature>
<feature type="compositionally biased region" description="Low complexity" evidence="1">
    <location>
        <begin position="473"/>
        <end position="500"/>
    </location>
</feature>
<feature type="region of interest" description="Disordered" evidence="1">
    <location>
        <begin position="115"/>
        <end position="280"/>
    </location>
</feature>
<feature type="region of interest" description="Disordered" evidence="1">
    <location>
        <begin position="543"/>
        <end position="562"/>
    </location>
</feature>
<feature type="compositionally biased region" description="Low complexity" evidence="1">
    <location>
        <begin position="139"/>
        <end position="168"/>
    </location>
</feature>
<dbReference type="GO" id="GO:0016998">
    <property type="term" value="P:cell wall macromolecule catabolic process"/>
    <property type="evidence" value="ECO:0007669"/>
    <property type="project" value="InterPro"/>
</dbReference>
<dbReference type="AlphaFoldDB" id="A0A1L7NPW5"/>
<evidence type="ECO:0000256" key="2">
    <source>
        <dbReference type="SAM" id="Phobius"/>
    </source>
</evidence>
<geneLocation type="plasmid" evidence="5">
    <name>pkf715c dna</name>
</geneLocation>
<feature type="region of interest" description="Disordered" evidence="1">
    <location>
        <begin position="52"/>
        <end position="94"/>
    </location>
</feature>
<feature type="compositionally biased region" description="Low complexity" evidence="1">
    <location>
        <begin position="1166"/>
        <end position="1176"/>
    </location>
</feature>
<evidence type="ECO:0000259" key="3">
    <source>
        <dbReference type="Pfam" id="PF00182"/>
    </source>
</evidence>
<protein>
    <submittedName>
        <fullName evidence="4">Lytic enzyme</fullName>
    </submittedName>
</protein>
<dbReference type="InterPro" id="IPR000726">
    <property type="entry name" value="Glyco_hydro_19_cat"/>
</dbReference>
<reference evidence="4 5" key="1">
    <citation type="submission" date="2015-11" db="EMBL/GenBank/DDBJ databases">
        <title>Complete genome sequencing of a biphenyl-degrading bacterium, Pseudomonas putida KF715 (=NBRC110667).</title>
        <authorList>
            <person name="Suenaga H."/>
            <person name="Fujihara N."/>
            <person name="Watanabe T."/>
            <person name="Hirose J."/>
            <person name="Kimura N."/>
            <person name="Yamazoe A."/>
            <person name="Hosoyama A."/>
            <person name="Shimodaira J."/>
            <person name="Furukawa K."/>
        </authorList>
    </citation>
    <scope>NUCLEOTIDE SEQUENCE [LARGE SCALE GENOMIC DNA]</scope>
    <source>
        <strain evidence="4 5">KF715</strain>
        <plasmid evidence="5">Plasmid pkf715c dna</plasmid>
    </source>
</reference>
<evidence type="ECO:0000313" key="4">
    <source>
        <dbReference type="EMBL" id="BAW27487.1"/>
    </source>
</evidence>
<feature type="domain" description="Glycoside hydrolase family 19 catalytic" evidence="3">
    <location>
        <begin position="817"/>
        <end position="869"/>
    </location>
</feature>